<keyword evidence="1" id="KW-0808">Transferase</keyword>
<evidence type="ECO:0000256" key="3">
    <source>
        <dbReference type="ARBA" id="ARBA00022842"/>
    </source>
</evidence>
<evidence type="ECO:0000313" key="6">
    <source>
        <dbReference type="Proteomes" id="UP001198571"/>
    </source>
</evidence>
<dbReference type="InterPro" id="IPR050065">
    <property type="entry name" value="GlmU-like"/>
</dbReference>
<dbReference type="Pfam" id="PF12804">
    <property type="entry name" value="NTP_transf_3"/>
    <property type="match status" value="1"/>
</dbReference>
<keyword evidence="3" id="KW-0460">Magnesium</keyword>
<dbReference type="Proteomes" id="UP001198571">
    <property type="component" value="Unassembled WGS sequence"/>
</dbReference>
<dbReference type="InterPro" id="IPR029044">
    <property type="entry name" value="Nucleotide-diphossugar_trans"/>
</dbReference>
<evidence type="ECO:0000256" key="2">
    <source>
        <dbReference type="ARBA" id="ARBA00022695"/>
    </source>
</evidence>
<organism evidence="5 6">
    <name type="scientific">Pseudogemmobacter faecipullorum</name>
    <dbReference type="NCBI Taxonomy" id="2755041"/>
    <lineage>
        <taxon>Bacteria</taxon>
        <taxon>Pseudomonadati</taxon>
        <taxon>Pseudomonadota</taxon>
        <taxon>Alphaproteobacteria</taxon>
        <taxon>Rhodobacterales</taxon>
        <taxon>Paracoccaceae</taxon>
        <taxon>Pseudogemmobacter</taxon>
    </lineage>
</organism>
<proteinExistence type="predicted"/>
<sequence>MPPSLPLMLFAAGFGTRMRALTADRPKPLIPVGGRTLLDRALDLAREAGAGPIVVNTHYLGTQILDHLAGSEVRISDEADQILETGGGLRKALPLLGTAPVLTLNPDVVWTGGNPLLALARAWEPARMDALLLVKPRAGLPGRQGNADFTLDAEGRIARATGMEGHVYLGAQILRTEGLAAIPDQVFSLNKLWDRMIASGRAFALEWPGGWCDVGSPEGLAGAEALLS</sequence>
<dbReference type="PANTHER" id="PTHR43584:SF8">
    <property type="entry name" value="N-ACETYLMURAMATE ALPHA-1-PHOSPHATE URIDYLYLTRANSFERASE"/>
    <property type="match status" value="1"/>
</dbReference>
<reference evidence="5 6" key="1">
    <citation type="submission" date="2020-07" db="EMBL/GenBank/DDBJ databases">
        <title>Pseudogemmobacter sp. nov., isolated from poultry manure in Taiwan.</title>
        <authorList>
            <person name="Lin S.-Y."/>
            <person name="Tang Y.-S."/>
            <person name="Young C.-C."/>
        </authorList>
    </citation>
    <scope>NUCLEOTIDE SEQUENCE [LARGE SCALE GENOMIC DNA]</scope>
    <source>
        <strain evidence="5 6">CC-YST710</strain>
    </source>
</reference>
<dbReference type="EMBL" id="JACDXX010000002">
    <property type="protein sequence ID" value="MCB5408777.1"/>
    <property type="molecule type" value="Genomic_DNA"/>
</dbReference>
<name>A0ABS8CHA6_9RHOB</name>
<evidence type="ECO:0000256" key="1">
    <source>
        <dbReference type="ARBA" id="ARBA00022679"/>
    </source>
</evidence>
<evidence type="ECO:0000313" key="5">
    <source>
        <dbReference type="EMBL" id="MCB5408777.1"/>
    </source>
</evidence>
<dbReference type="CDD" id="cd06422">
    <property type="entry name" value="NTP_transferase_like_1"/>
    <property type="match status" value="1"/>
</dbReference>
<comment type="caution">
    <text evidence="5">The sequence shown here is derived from an EMBL/GenBank/DDBJ whole genome shotgun (WGS) entry which is preliminary data.</text>
</comment>
<dbReference type="PANTHER" id="PTHR43584">
    <property type="entry name" value="NUCLEOTIDYL TRANSFERASE"/>
    <property type="match status" value="1"/>
</dbReference>
<dbReference type="InterPro" id="IPR025877">
    <property type="entry name" value="MobA-like_NTP_Trfase"/>
</dbReference>
<protein>
    <submittedName>
        <fullName evidence="5">Nucleotidyltransferase family protein</fullName>
    </submittedName>
</protein>
<accession>A0ABS8CHA6</accession>
<gene>
    <name evidence="5" type="ORF">H0485_01985</name>
</gene>
<dbReference type="Gene3D" id="3.90.550.10">
    <property type="entry name" value="Spore Coat Polysaccharide Biosynthesis Protein SpsA, Chain A"/>
    <property type="match status" value="1"/>
</dbReference>
<keyword evidence="6" id="KW-1185">Reference proteome</keyword>
<dbReference type="SUPFAM" id="SSF53448">
    <property type="entry name" value="Nucleotide-diphospho-sugar transferases"/>
    <property type="match status" value="1"/>
</dbReference>
<feature type="domain" description="MobA-like NTP transferase" evidence="4">
    <location>
        <begin position="9"/>
        <end position="135"/>
    </location>
</feature>
<keyword evidence="2" id="KW-0548">Nucleotidyltransferase</keyword>
<evidence type="ECO:0000259" key="4">
    <source>
        <dbReference type="Pfam" id="PF12804"/>
    </source>
</evidence>
<dbReference type="RefSeq" id="WP_226933685.1">
    <property type="nucleotide sequence ID" value="NZ_JACDXX010000002.1"/>
</dbReference>